<feature type="region of interest" description="Disordered" evidence="3">
    <location>
        <begin position="361"/>
        <end position="380"/>
    </location>
</feature>
<evidence type="ECO:0000313" key="4">
    <source>
        <dbReference type="EMBL" id="TKI04022.1"/>
    </source>
</evidence>
<proteinExistence type="predicted"/>
<protein>
    <submittedName>
        <fullName evidence="4">Glycosyltransferase family 9 protein</fullName>
    </submittedName>
</protein>
<reference evidence="4 5" key="1">
    <citation type="submission" date="2019-04" db="EMBL/GenBank/DDBJ databases">
        <authorList>
            <person name="Li M."/>
            <person name="Gao C."/>
        </authorList>
    </citation>
    <scope>NUCLEOTIDE SEQUENCE [LARGE SCALE GENOMIC DNA]</scope>
    <source>
        <strain evidence="4 5">BGMRC 2031</strain>
    </source>
</reference>
<comment type="caution">
    <text evidence="4">The sequence shown here is derived from an EMBL/GenBank/DDBJ whole genome shotgun (WGS) entry which is preliminary data.</text>
</comment>
<keyword evidence="2" id="KW-0808">Transferase</keyword>
<dbReference type="Gene3D" id="3.40.50.2000">
    <property type="entry name" value="Glycogen Phosphorylase B"/>
    <property type="match status" value="2"/>
</dbReference>
<dbReference type="SUPFAM" id="SSF53756">
    <property type="entry name" value="UDP-Glycosyltransferase/glycogen phosphorylase"/>
    <property type="match status" value="1"/>
</dbReference>
<dbReference type="PANTHER" id="PTHR30160">
    <property type="entry name" value="TETRAACYLDISACCHARIDE 4'-KINASE-RELATED"/>
    <property type="match status" value="1"/>
</dbReference>
<dbReference type="CDD" id="cd03789">
    <property type="entry name" value="GT9_LPS_heptosyltransferase"/>
    <property type="match status" value="1"/>
</dbReference>
<name>A0ABY2SGK1_9HYPH</name>
<keyword evidence="5" id="KW-1185">Reference proteome</keyword>
<evidence type="ECO:0000256" key="1">
    <source>
        <dbReference type="ARBA" id="ARBA00022676"/>
    </source>
</evidence>
<keyword evidence="1" id="KW-0328">Glycosyltransferase</keyword>
<dbReference type="EMBL" id="SZPQ01000034">
    <property type="protein sequence ID" value="TKI04022.1"/>
    <property type="molecule type" value="Genomic_DNA"/>
</dbReference>
<evidence type="ECO:0000256" key="3">
    <source>
        <dbReference type="SAM" id="MobiDB-lite"/>
    </source>
</evidence>
<dbReference type="PANTHER" id="PTHR30160:SF7">
    <property type="entry name" value="ADP-HEPTOSE--LPS HEPTOSYLTRANSFERASE 2"/>
    <property type="match status" value="1"/>
</dbReference>
<dbReference type="RefSeq" id="WP_136991927.1">
    <property type="nucleotide sequence ID" value="NZ_SZPQ01000034.1"/>
</dbReference>
<accession>A0ABY2SGK1</accession>
<evidence type="ECO:0000313" key="5">
    <source>
        <dbReference type="Proteomes" id="UP000305202"/>
    </source>
</evidence>
<evidence type="ECO:0000256" key="2">
    <source>
        <dbReference type="ARBA" id="ARBA00022679"/>
    </source>
</evidence>
<dbReference type="Pfam" id="PF01075">
    <property type="entry name" value="Glyco_transf_9"/>
    <property type="match status" value="1"/>
</dbReference>
<dbReference type="Proteomes" id="UP000305202">
    <property type="component" value="Unassembled WGS sequence"/>
</dbReference>
<sequence>MKKNKIRLVNFFLTLYTPLFGRLKPAETLNAQAEFDSIVVFSTTALGDLLFNTPAIHALRRRYPKARLTLVSSHKNRSMVAGSPDFDNIIYWNSKINRAYDVIKALRPLKPQLSVILHSHMPYDILIAILAGSHYVMRDNYAIDSPLMNHWLAAYSAGFQGHIIQRKLQLLKVLGCDTDDIAMRIPCRFQRLDKEPGYVDIGFQMGTSEKLRQWPVYRFAELARAILALEGDARRYRIVLIGSDKETGLADELLQRLNDRRDSVRSLVGKTDLRQLVATIANLDWLVTGDTGPLHVAVALQVRTVSLFVTANPHHTGPLQDPDLHTVIHAKARFDAANTADNEYPLSVIRAQEVFEPIEKAMKPPVPSAPQKPAAQGRTL</sequence>
<gene>
    <name evidence="4" type="ORF">FCN80_19515</name>
</gene>
<dbReference type="InterPro" id="IPR051199">
    <property type="entry name" value="LPS_LOS_Heptosyltrfase"/>
</dbReference>
<organism evidence="4 5">
    <name type="scientific">Martelella alba</name>
    <dbReference type="NCBI Taxonomy" id="2590451"/>
    <lineage>
        <taxon>Bacteria</taxon>
        <taxon>Pseudomonadati</taxon>
        <taxon>Pseudomonadota</taxon>
        <taxon>Alphaproteobacteria</taxon>
        <taxon>Hyphomicrobiales</taxon>
        <taxon>Aurantimonadaceae</taxon>
        <taxon>Martelella</taxon>
    </lineage>
</organism>
<dbReference type="InterPro" id="IPR002201">
    <property type="entry name" value="Glyco_trans_9"/>
</dbReference>